<dbReference type="OrthoDB" id="9984649at2"/>
<evidence type="ECO:0000313" key="4">
    <source>
        <dbReference type="Proteomes" id="UP000317909"/>
    </source>
</evidence>
<sequence length="107" mass="10917">MDLNDGVSRRDAVIGVSFLGVLMAALSATIVYRIVDSKPPRGPRKAPLVTVTPVEESGDSGDELKVARFDGDVETVAHDEPVAANAGDVVGAGDGAASPTFIAPSGR</sequence>
<gene>
    <name evidence="3" type="ORF">I41_22420</name>
</gene>
<dbReference type="KEGG" id="llh:I41_22420"/>
<keyword evidence="2" id="KW-1133">Transmembrane helix</keyword>
<feature type="region of interest" description="Disordered" evidence="1">
    <location>
        <begin position="39"/>
        <end position="62"/>
    </location>
</feature>
<name>A0A517TXH2_9BACT</name>
<feature type="transmembrane region" description="Helical" evidence="2">
    <location>
        <begin position="12"/>
        <end position="35"/>
    </location>
</feature>
<dbReference type="EMBL" id="CP036339">
    <property type="protein sequence ID" value="QDT73053.1"/>
    <property type="molecule type" value="Genomic_DNA"/>
</dbReference>
<proteinExistence type="predicted"/>
<keyword evidence="2" id="KW-0812">Transmembrane</keyword>
<protein>
    <submittedName>
        <fullName evidence="3">Uncharacterized protein</fullName>
    </submittedName>
</protein>
<reference evidence="3 4" key="1">
    <citation type="submission" date="2019-02" db="EMBL/GenBank/DDBJ databases">
        <title>Deep-cultivation of Planctomycetes and their phenomic and genomic characterization uncovers novel biology.</title>
        <authorList>
            <person name="Wiegand S."/>
            <person name="Jogler M."/>
            <person name="Boedeker C."/>
            <person name="Pinto D."/>
            <person name="Vollmers J."/>
            <person name="Rivas-Marin E."/>
            <person name="Kohn T."/>
            <person name="Peeters S.H."/>
            <person name="Heuer A."/>
            <person name="Rast P."/>
            <person name="Oberbeckmann S."/>
            <person name="Bunk B."/>
            <person name="Jeske O."/>
            <person name="Meyerdierks A."/>
            <person name="Storesund J.E."/>
            <person name="Kallscheuer N."/>
            <person name="Luecker S."/>
            <person name="Lage O.M."/>
            <person name="Pohl T."/>
            <person name="Merkel B.J."/>
            <person name="Hornburger P."/>
            <person name="Mueller R.-W."/>
            <person name="Bruemmer F."/>
            <person name="Labrenz M."/>
            <person name="Spormann A.M."/>
            <person name="Op den Camp H."/>
            <person name="Overmann J."/>
            <person name="Amann R."/>
            <person name="Jetten M.S.M."/>
            <person name="Mascher T."/>
            <person name="Medema M.H."/>
            <person name="Devos D.P."/>
            <person name="Kaster A.-K."/>
            <person name="Ovreas L."/>
            <person name="Rohde M."/>
            <person name="Galperin M.Y."/>
            <person name="Jogler C."/>
        </authorList>
    </citation>
    <scope>NUCLEOTIDE SEQUENCE [LARGE SCALE GENOMIC DNA]</scope>
    <source>
        <strain evidence="3 4">I41</strain>
    </source>
</reference>
<dbReference type="AlphaFoldDB" id="A0A517TXH2"/>
<dbReference type="Proteomes" id="UP000317909">
    <property type="component" value="Chromosome"/>
</dbReference>
<evidence type="ECO:0000256" key="2">
    <source>
        <dbReference type="SAM" id="Phobius"/>
    </source>
</evidence>
<evidence type="ECO:0000256" key="1">
    <source>
        <dbReference type="SAM" id="MobiDB-lite"/>
    </source>
</evidence>
<keyword evidence="4" id="KW-1185">Reference proteome</keyword>
<accession>A0A517TXH2</accession>
<keyword evidence="2" id="KW-0472">Membrane</keyword>
<evidence type="ECO:0000313" key="3">
    <source>
        <dbReference type="EMBL" id="QDT73053.1"/>
    </source>
</evidence>
<organism evidence="3 4">
    <name type="scientific">Lacipirellula limnantheis</name>
    <dbReference type="NCBI Taxonomy" id="2528024"/>
    <lineage>
        <taxon>Bacteria</taxon>
        <taxon>Pseudomonadati</taxon>
        <taxon>Planctomycetota</taxon>
        <taxon>Planctomycetia</taxon>
        <taxon>Pirellulales</taxon>
        <taxon>Lacipirellulaceae</taxon>
        <taxon>Lacipirellula</taxon>
    </lineage>
</organism>
<dbReference type="RefSeq" id="WP_145432555.1">
    <property type="nucleotide sequence ID" value="NZ_CP036339.1"/>
</dbReference>